<dbReference type="InterPro" id="IPR011701">
    <property type="entry name" value="MFS"/>
</dbReference>
<evidence type="ECO:0000259" key="7">
    <source>
        <dbReference type="PROSITE" id="PS50850"/>
    </source>
</evidence>
<feature type="transmembrane region" description="Helical" evidence="6">
    <location>
        <begin position="334"/>
        <end position="352"/>
    </location>
</feature>
<evidence type="ECO:0000256" key="6">
    <source>
        <dbReference type="SAM" id="Phobius"/>
    </source>
</evidence>
<dbReference type="PANTHER" id="PTHR42718:SF49">
    <property type="entry name" value="EXPORT PROTEIN"/>
    <property type="match status" value="1"/>
</dbReference>
<feature type="transmembrane region" description="Helical" evidence="6">
    <location>
        <begin position="404"/>
        <end position="422"/>
    </location>
</feature>
<evidence type="ECO:0000313" key="8">
    <source>
        <dbReference type="EMBL" id="MFC5149762.1"/>
    </source>
</evidence>
<feature type="transmembrane region" description="Helical" evidence="6">
    <location>
        <begin position="12"/>
        <end position="32"/>
    </location>
</feature>
<feature type="transmembrane region" description="Helical" evidence="6">
    <location>
        <begin position="232"/>
        <end position="249"/>
    </location>
</feature>
<feature type="transmembrane region" description="Helical" evidence="6">
    <location>
        <begin position="170"/>
        <end position="188"/>
    </location>
</feature>
<comment type="caution">
    <text evidence="8">The sequence shown here is derived from an EMBL/GenBank/DDBJ whole genome shotgun (WGS) entry which is preliminary data.</text>
</comment>
<dbReference type="Pfam" id="PF07690">
    <property type="entry name" value="MFS_1"/>
    <property type="match status" value="1"/>
</dbReference>
<evidence type="ECO:0000313" key="9">
    <source>
        <dbReference type="Proteomes" id="UP001596222"/>
    </source>
</evidence>
<accession>A0ABW0ACI1</accession>
<keyword evidence="5" id="KW-0046">Antibiotic resistance</keyword>
<dbReference type="Gene3D" id="1.20.1250.20">
    <property type="entry name" value="MFS general substrate transporter like domains"/>
    <property type="match status" value="2"/>
</dbReference>
<dbReference type="PROSITE" id="PS50850">
    <property type="entry name" value="MFS"/>
    <property type="match status" value="1"/>
</dbReference>
<name>A0ABW0ACI1_9ACTN</name>
<feature type="transmembrane region" description="Helical" evidence="6">
    <location>
        <begin position="358"/>
        <end position="384"/>
    </location>
</feature>
<evidence type="ECO:0000256" key="3">
    <source>
        <dbReference type="ARBA" id="ARBA00022989"/>
    </source>
</evidence>
<evidence type="ECO:0000256" key="2">
    <source>
        <dbReference type="ARBA" id="ARBA00022692"/>
    </source>
</evidence>
<dbReference type="PANTHER" id="PTHR42718">
    <property type="entry name" value="MAJOR FACILITATOR SUPERFAMILY MULTIDRUG TRANSPORTER MFSC"/>
    <property type="match status" value="1"/>
</dbReference>
<dbReference type="CDD" id="cd17321">
    <property type="entry name" value="MFS_MMR_MDR_like"/>
    <property type="match status" value="1"/>
</dbReference>
<dbReference type="InterPro" id="IPR036259">
    <property type="entry name" value="MFS_trans_sf"/>
</dbReference>
<evidence type="ECO:0000256" key="5">
    <source>
        <dbReference type="ARBA" id="ARBA00023251"/>
    </source>
</evidence>
<dbReference type="Proteomes" id="UP001596222">
    <property type="component" value="Unassembled WGS sequence"/>
</dbReference>
<feature type="transmembrane region" description="Helical" evidence="6">
    <location>
        <begin position="434"/>
        <end position="455"/>
    </location>
</feature>
<comment type="subcellular location">
    <subcellularLocation>
        <location evidence="1">Cell membrane</location>
        <topology evidence="1">Multi-pass membrane protein</topology>
    </subcellularLocation>
</comment>
<evidence type="ECO:0000256" key="4">
    <source>
        <dbReference type="ARBA" id="ARBA00023136"/>
    </source>
</evidence>
<feature type="transmembrane region" description="Helical" evidence="6">
    <location>
        <begin position="200"/>
        <end position="220"/>
    </location>
</feature>
<feature type="transmembrane region" description="Helical" evidence="6">
    <location>
        <begin position="82"/>
        <end position="107"/>
    </location>
</feature>
<dbReference type="SUPFAM" id="SSF103473">
    <property type="entry name" value="MFS general substrate transporter"/>
    <property type="match status" value="1"/>
</dbReference>
<feature type="transmembrane region" description="Helical" evidence="6">
    <location>
        <begin position="143"/>
        <end position="164"/>
    </location>
</feature>
<dbReference type="RefSeq" id="WP_382050646.1">
    <property type="nucleotide sequence ID" value="NZ_JBHSKJ010000031.1"/>
</dbReference>
<keyword evidence="9" id="KW-1185">Reference proteome</keyword>
<dbReference type="EMBL" id="JBHSKJ010000031">
    <property type="protein sequence ID" value="MFC5149762.1"/>
    <property type="molecule type" value="Genomic_DNA"/>
</dbReference>
<protein>
    <submittedName>
        <fullName evidence="8">MFS transporter</fullName>
    </submittedName>
</protein>
<gene>
    <name evidence="8" type="ORF">ACFPP6_34435</name>
</gene>
<dbReference type="InterPro" id="IPR020846">
    <property type="entry name" value="MFS_dom"/>
</dbReference>
<organism evidence="8 9">
    <name type="scientific">Streptomyces aureoversilis</name>
    <dbReference type="NCBI Taxonomy" id="67277"/>
    <lineage>
        <taxon>Bacteria</taxon>
        <taxon>Bacillati</taxon>
        <taxon>Actinomycetota</taxon>
        <taxon>Actinomycetes</taxon>
        <taxon>Kitasatosporales</taxon>
        <taxon>Streptomycetaceae</taxon>
        <taxon>Streptomyces</taxon>
    </lineage>
</organism>
<feature type="domain" description="Major facilitator superfamily (MFS) profile" evidence="7">
    <location>
        <begin position="15"/>
        <end position="461"/>
    </location>
</feature>
<feature type="transmembrane region" description="Helical" evidence="6">
    <location>
        <begin position="113"/>
        <end position="131"/>
    </location>
</feature>
<feature type="transmembrane region" description="Helical" evidence="6">
    <location>
        <begin position="269"/>
        <end position="289"/>
    </location>
</feature>
<evidence type="ECO:0000256" key="1">
    <source>
        <dbReference type="ARBA" id="ARBA00004651"/>
    </source>
</evidence>
<keyword evidence="2 6" id="KW-0812">Transmembrane</keyword>
<feature type="transmembrane region" description="Helical" evidence="6">
    <location>
        <begin position="301"/>
        <end position="322"/>
    </location>
</feature>
<keyword evidence="4 6" id="KW-0472">Membrane</keyword>
<feature type="transmembrane region" description="Helical" evidence="6">
    <location>
        <begin position="52"/>
        <end position="70"/>
    </location>
</feature>
<keyword evidence="3 6" id="KW-1133">Transmembrane helix</keyword>
<proteinExistence type="predicted"/>
<sequence length="479" mass="48374">MTTEPVERRSSARSTLAISCVATLLVLINFTAPVSTVQTVRAALGSGPSGQTWILGSISVGLAACLMVAGTLADDYGRKRMFVIGGALLVVSTVVCAVAPVTLVFVLGRIVQGAASAALLASSLGLLAHAFAPGPERARATGLWGAMVGGGIAIGPVFSALLGRATDWRVTYWVLAALAALVMLWAARSLEESRSAHKRAFDLAGVLTLGAGITLLIAGLTEGRGGWGRPHVLVFLVAAVVLLAGFVVIEKRVAEPMLEPAFFKRPAFVASVVGALVTGMGVIGLMTYVPTAAQSMQGLSPLGSAGLLAFWSGLSFLAAPQARRFVARVGDRQQVAAGLALCGIGELALTGIGEESSWWRFVPGLVLAGLGSGVVNAALAGLAVRSVPAHRVAVGSAANNASRYLGSSLGVALVAAILALAPRGGGAAHEMGTGMSYAAVVSGCLAIAGAVLVALCHERTEPAAAAVPAAPEPQLSEPV</sequence>
<dbReference type="PRINTS" id="PR01036">
    <property type="entry name" value="TCRTETB"/>
</dbReference>
<reference evidence="9" key="1">
    <citation type="journal article" date="2019" name="Int. J. Syst. Evol. Microbiol.">
        <title>The Global Catalogue of Microorganisms (GCM) 10K type strain sequencing project: providing services to taxonomists for standard genome sequencing and annotation.</title>
        <authorList>
            <consortium name="The Broad Institute Genomics Platform"/>
            <consortium name="The Broad Institute Genome Sequencing Center for Infectious Disease"/>
            <person name="Wu L."/>
            <person name="Ma J."/>
        </authorList>
    </citation>
    <scope>NUCLEOTIDE SEQUENCE [LARGE SCALE GENOMIC DNA]</scope>
    <source>
        <strain evidence="9">CGMCC 4.1641</strain>
    </source>
</reference>